<dbReference type="GO" id="GO:0003774">
    <property type="term" value="F:cytoskeletal motor activity"/>
    <property type="evidence" value="ECO:0007669"/>
    <property type="project" value="InterPro"/>
</dbReference>
<dbReference type="RefSeq" id="WP_227320568.1">
    <property type="nucleotide sequence ID" value="NZ_JAESVB010000002.1"/>
</dbReference>
<evidence type="ECO:0000256" key="2">
    <source>
        <dbReference type="ARBA" id="ARBA00004651"/>
    </source>
</evidence>
<accession>A0A963YQ77</accession>
<feature type="compositionally biased region" description="Low complexity" evidence="9">
    <location>
        <begin position="326"/>
        <end position="345"/>
    </location>
</feature>
<dbReference type="Pfam" id="PF01514">
    <property type="entry name" value="YscJ_FliF"/>
    <property type="match status" value="1"/>
</dbReference>
<evidence type="ECO:0000256" key="3">
    <source>
        <dbReference type="ARBA" id="ARBA00007971"/>
    </source>
</evidence>
<dbReference type="PANTHER" id="PTHR30046:SF0">
    <property type="entry name" value="FLAGELLAR M-RING PROTEIN"/>
    <property type="match status" value="1"/>
</dbReference>
<dbReference type="InterPro" id="IPR006182">
    <property type="entry name" value="FliF_N_dom"/>
</dbReference>
<sequence length="529" mass="54540">MRDWRKIVERMRGFAGRLPMMVWLGAVAVALALACVLYLETSAPPFVALYDGLSPADGGKIIAALQKLGIPYQLQAAGNVILVPQPLLASARLQLGAQQLPASGAANAWDKLESAPMTATDGAQAAMATQALQTALQQSIESLSGVRSAQVFIAQPKDTPFLADQPKPSASVIIEADMADAQAVAPAIPPLIAGAVPGLDVGQITVSTTTGLRLYPASANPSDKLTQFATIGQIEALASAQVSRLLGPVLGHDHFRVAVSADVDFTRMTTHQVLYGPDQMIDRTEKTQTTQTGASAGTSAFGIPGALSNEPPAATTAATAPPPTPGAAGSAPAPATDATPASTAPAPLPLPQKTSNGANETYLTDRRESDVTPPDWFVKGLAVSVVIDKAGLGSTDRAAIQAALAGAFSYPHVAVTVLALPFTQARAAGPPLMLQEAIGPLSHAVLEVLGAIALLFGLALPMGRRIGTLALIRRPLTLTAMSADLAAAAAAPPTPALPRRVEYTSLREEAARNVPAVARLLQTWVAENE</sequence>
<proteinExistence type="inferred from homology"/>
<comment type="caution">
    <text evidence="13">The sequence shown here is derived from an EMBL/GenBank/DDBJ whole genome shotgun (WGS) entry which is preliminary data.</text>
</comment>
<dbReference type="GO" id="GO:0005886">
    <property type="term" value="C:plasma membrane"/>
    <property type="evidence" value="ECO:0007669"/>
    <property type="project" value="UniProtKB-SubCell"/>
</dbReference>
<dbReference type="InterPro" id="IPR045851">
    <property type="entry name" value="AMP-bd_C_sf"/>
</dbReference>
<gene>
    <name evidence="13" type="ORF">ASILVAE211_06935</name>
</gene>
<evidence type="ECO:0000256" key="4">
    <source>
        <dbReference type="ARBA" id="ARBA00022475"/>
    </source>
</evidence>
<dbReference type="GO" id="GO:0071973">
    <property type="term" value="P:bacterial-type flagellum-dependent cell motility"/>
    <property type="evidence" value="ECO:0007669"/>
    <property type="project" value="InterPro"/>
</dbReference>
<name>A0A963YQ77_9PROT</name>
<evidence type="ECO:0000313" key="14">
    <source>
        <dbReference type="Proteomes" id="UP000708298"/>
    </source>
</evidence>
<feature type="domain" description="Flagellar M-ring C-terminal" evidence="12">
    <location>
        <begin position="246"/>
        <end position="410"/>
    </location>
</feature>
<keyword evidence="8" id="KW-0975">Bacterial flagellum</keyword>
<keyword evidence="4" id="KW-1003">Cell membrane</keyword>
<evidence type="ECO:0000256" key="8">
    <source>
        <dbReference type="ARBA" id="ARBA00023143"/>
    </source>
</evidence>
<reference evidence="13" key="2">
    <citation type="submission" date="2021-01" db="EMBL/GenBank/DDBJ databases">
        <authorList>
            <person name="Mieszkin S."/>
            <person name="Pouder E."/>
            <person name="Alain K."/>
        </authorList>
    </citation>
    <scope>NUCLEOTIDE SEQUENCE</scope>
    <source>
        <strain evidence="13">HW T2.11</strain>
    </source>
</reference>
<evidence type="ECO:0000259" key="12">
    <source>
        <dbReference type="Pfam" id="PF08345"/>
    </source>
</evidence>
<keyword evidence="6 10" id="KW-1133">Transmembrane helix</keyword>
<protein>
    <recommendedName>
        <fullName evidence="15">Flagellar M-ring protein FliF</fullName>
    </recommendedName>
</protein>
<feature type="region of interest" description="Disordered" evidence="9">
    <location>
        <begin position="276"/>
        <end position="358"/>
    </location>
</feature>
<dbReference type="Gene3D" id="3.30.300.30">
    <property type="match status" value="1"/>
</dbReference>
<dbReference type="PROSITE" id="PS51257">
    <property type="entry name" value="PROKAR_LIPOPROTEIN"/>
    <property type="match status" value="1"/>
</dbReference>
<dbReference type="Proteomes" id="UP000708298">
    <property type="component" value="Unassembled WGS sequence"/>
</dbReference>
<dbReference type="AlphaFoldDB" id="A0A963YQ77"/>
<evidence type="ECO:0000256" key="6">
    <source>
        <dbReference type="ARBA" id="ARBA00022989"/>
    </source>
</evidence>
<dbReference type="InterPro" id="IPR013556">
    <property type="entry name" value="Flag_M-ring_C"/>
</dbReference>
<comment type="subcellular location">
    <subcellularLocation>
        <location evidence="1">Bacterial flagellum basal body</location>
    </subcellularLocation>
    <subcellularLocation>
        <location evidence="2">Cell membrane</location>
        <topology evidence="2">Multi-pass membrane protein</topology>
    </subcellularLocation>
</comment>
<dbReference type="PANTHER" id="PTHR30046">
    <property type="entry name" value="FLAGELLAR M-RING PROTEIN"/>
    <property type="match status" value="1"/>
</dbReference>
<keyword evidence="5 10" id="KW-0812">Transmembrane</keyword>
<organism evidence="13 14">
    <name type="scientific">Acidisoma silvae</name>
    <dbReference type="NCBI Taxonomy" id="2802396"/>
    <lineage>
        <taxon>Bacteria</taxon>
        <taxon>Pseudomonadati</taxon>
        <taxon>Pseudomonadota</taxon>
        <taxon>Alphaproteobacteria</taxon>
        <taxon>Acetobacterales</taxon>
        <taxon>Acidocellaceae</taxon>
        <taxon>Acidisoma</taxon>
    </lineage>
</organism>
<evidence type="ECO:0000256" key="10">
    <source>
        <dbReference type="SAM" id="Phobius"/>
    </source>
</evidence>
<reference evidence="13" key="1">
    <citation type="journal article" date="2021" name="Microorganisms">
        <title>Acidisoma silvae sp. nov. and Acidisomacellulosilytica sp. nov., Two Acidophilic Bacteria Isolated from Decaying Wood, Hydrolyzing Cellulose and Producing Poly-3-hydroxybutyrate.</title>
        <authorList>
            <person name="Mieszkin S."/>
            <person name="Pouder E."/>
            <person name="Uroz S."/>
            <person name="Simon-Colin C."/>
            <person name="Alain K."/>
        </authorList>
    </citation>
    <scope>NUCLEOTIDE SEQUENCE</scope>
    <source>
        <strain evidence="13">HW T2.11</strain>
    </source>
</reference>
<comment type="similarity">
    <text evidence="3">Belongs to the FliF family.</text>
</comment>
<dbReference type="Pfam" id="PF08345">
    <property type="entry name" value="YscJ_FliF_C"/>
    <property type="match status" value="1"/>
</dbReference>
<dbReference type="GO" id="GO:0009431">
    <property type="term" value="C:bacterial-type flagellum basal body, MS ring"/>
    <property type="evidence" value="ECO:0007669"/>
    <property type="project" value="InterPro"/>
</dbReference>
<dbReference type="EMBL" id="JAESVB010000002">
    <property type="protein sequence ID" value="MCB8874912.1"/>
    <property type="molecule type" value="Genomic_DNA"/>
</dbReference>
<evidence type="ECO:0000313" key="13">
    <source>
        <dbReference type="EMBL" id="MCB8874912.1"/>
    </source>
</evidence>
<evidence type="ECO:0008006" key="15">
    <source>
        <dbReference type="Google" id="ProtNLM"/>
    </source>
</evidence>
<dbReference type="InterPro" id="IPR043427">
    <property type="entry name" value="YscJ/FliF"/>
</dbReference>
<evidence type="ECO:0000256" key="1">
    <source>
        <dbReference type="ARBA" id="ARBA00004117"/>
    </source>
</evidence>
<evidence type="ECO:0000256" key="5">
    <source>
        <dbReference type="ARBA" id="ARBA00022692"/>
    </source>
</evidence>
<evidence type="ECO:0000256" key="7">
    <source>
        <dbReference type="ARBA" id="ARBA00023136"/>
    </source>
</evidence>
<feature type="domain" description="Flagellar M-ring N-terminal" evidence="11">
    <location>
        <begin position="43"/>
        <end position="211"/>
    </location>
</feature>
<feature type="transmembrane region" description="Helical" evidence="10">
    <location>
        <begin position="21"/>
        <end position="39"/>
    </location>
</feature>
<keyword evidence="14" id="KW-1185">Reference proteome</keyword>
<keyword evidence="7 10" id="KW-0472">Membrane</keyword>
<dbReference type="InterPro" id="IPR000067">
    <property type="entry name" value="FlgMring_FliF"/>
</dbReference>
<feature type="compositionally biased region" description="Low complexity" evidence="9">
    <location>
        <begin position="287"/>
        <end position="300"/>
    </location>
</feature>
<evidence type="ECO:0000259" key="11">
    <source>
        <dbReference type="Pfam" id="PF01514"/>
    </source>
</evidence>
<dbReference type="PRINTS" id="PR01009">
    <property type="entry name" value="FLGMRINGFLIF"/>
</dbReference>
<evidence type="ECO:0000256" key="9">
    <source>
        <dbReference type="SAM" id="MobiDB-lite"/>
    </source>
</evidence>